<comment type="caution">
    <text evidence="2">The sequence shown here is derived from an EMBL/GenBank/DDBJ whole genome shotgun (WGS) entry which is preliminary data.</text>
</comment>
<feature type="compositionally biased region" description="Low complexity" evidence="1">
    <location>
        <begin position="53"/>
        <end position="64"/>
    </location>
</feature>
<evidence type="ECO:0000313" key="3">
    <source>
        <dbReference type="Proteomes" id="UP001177744"/>
    </source>
</evidence>
<proteinExistence type="predicted"/>
<protein>
    <submittedName>
        <fullName evidence="2">Uncharacterized protein</fullName>
    </submittedName>
</protein>
<feature type="non-terminal residue" evidence="2">
    <location>
        <position position="246"/>
    </location>
</feature>
<dbReference type="Proteomes" id="UP001177744">
    <property type="component" value="Unassembled WGS sequence"/>
</dbReference>
<feature type="region of interest" description="Disordered" evidence="1">
    <location>
        <begin position="38"/>
        <end position="97"/>
    </location>
</feature>
<dbReference type="AlphaFoldDB" id="A0AA40HDS8"/>
<sequence>MSLVEKTAAGFEGTDSNSERMSTVGKMLSNSITCYRESSHGRQGPLMWQPAGTTSLLSQQPSTSWQDPPPAKRCQLSQAAMSTEPEGPPAIFLPPRRKQSNTPLRRYLDEFVQLSRVDAGVLGNECLLLDHDGGPLRDLVRLLQGFEHGGSDDQIEDHHQENRGDRLPFHNINGRVTLHPGSKHGGFRGKREPRFGVLSGRFWIQQWFQSAEPENTKTIYLDAPQIPTLHPNAKLNIIVCFRKKGI</sequence>
<feature type="region of interest" description="Disordered" evidence="1">
    <location>
        <begin position="1"/>
        <end position="22"/>
    </location>
</feature>
<accession>A0AA40HDS8</accession>
<evidence type="ECO:0000313" key="2">
    <source>
        <dbReference type="EMBL" id="KAK1329314.1"/>
    </source>
</evidence>
<name>A0AA40HDS8_CNENI</name>
<dbReference type="EMBL" id="JAULJE010000022">
    <property type="protein sequence ID" value="KAK1329314.1"/>
    <property type="molecule type" value="Genomic_DNA"/>
</dbReference>
<organism evidence="2 3">
    <name type="scientific">Cnephaeus nilssonii</name>
    <name type="common">Northern bat</name>
    <name type="synonym">Eptesicus nilssonii</name>
    <dbReference type="NCBI Taxonomy" id="3371016"/>
    <lineage>
        <taxon>Eukaryota</taxon>
        <taxon>Metazoa</taxon>
        <taxon>Chordata</taxon>
        <taxon>Craniata</taxon>
        <taxon>Vertebrata</taxon>
        <taxon>Euteleostomi</taxon>
        <taxon>Mammalia</taxon>
        <taxon>Eutheria</taxon>
        <taxon>Laurasiatheria</taxon>
        <taxon>Chiroptera</taxon>
        <taxon>Yangochiroptera</taxon>
        <taxon>Vespertilionidae</taxon>
        <taxon>Cnephaeus</taxon>
    </lineage>
</organism>
<reference evidence="2" key="1">
    <citation type="submission" date="2023-06" db="EMBL/GenBank/DDBJ databases">
        <title>Reference genome for the Northern bat (Eptesicus nilssonii), a most northern bat species.</title>
        <authorList>
            <person name="Laine V.N."/>
            <person name="Pulliainen A.T."/>
            <person name="Lilley T.M."/>
        </authorList>
    </citation>
    <scope>NUCLEOTIDE SEQUENCE</scope>
    <source>
        <strain evidence="2">BLF_Eptnil</strain>
        <tissue evidence="2">Kidney</tissue>
    </source>
</reference>
<evidence type="ECO:0000256" key="1">
    <source>
        <dbReference type="SAM" id="MobiDB-lite"/>
    </source>
</evidence>
<gene>
    <name evidence="2" type="ORF">QTO34_011495</name>
</gene>
<keyword evidence="3" id="KW-1185">Reference proteome</keyword>